<organism evidence="1 2">
    <name type="scientific">Nitrincola lacisaponensis</name>
    <dbReference type="NCBI Taxonomy" id="267850"/>
    <lineage>
        <taxon>Bacteria</taxon>
        <taxon>Pseudomonadati</taxon>
        <taxon>Pseudomonadota</taxon>
        <taxon>Gammaproteobacteria</taxon>
        <taxon>Oceanospirillales</taxon>
        <taxon>Oceanospirillaceae</taxon>
        <taxon>Nitrincola</taxon>
    </lineage>
</organism>
<dbReference type="RefSeq" id="WP_036543695.1">
    <property type="nucleotide sequence ID" value="NZ_JMSZ01000015.1"/>
</dbReference>
<dbReference type="Gene3D" id="1.25.40.10">
    <property type="entry name" value="Tetratricopeptide repeat domain"/>
    <property type="match status" value="1"/>
</dbReference>
<dbReference type="OrthoDB" id="5416084at2"/>
<dbReference type="InterPro" id="IPR009211">
    <property type="entry name" value="TagJ"/>
</dbReference>
<dbReference type="InterPro" id="IPR011990">
    <property type="entry name" value="TPR-like_helical_dom_sf"/>
</dbReference>
<dbReference type="AlphaFoldDB" id="A0A063Y5D1"/>
<dbReference type="STRING" id="267850.ADINL_0538"/>
<reference evidence="1 2" key="1">
    <citation type="journal article" date="2005" name="Int. J. Syst. Evol. Microbiol.">
        <title>Nitrincola lacisaponensis gen. nov., sp. nov., a novel alkaliphilic bacterium isolated from an alkaline, saline lake.</title>
        <authorList>
            <person name="Dimitriu P.A."/>
            <person name="Shukla S.K."/>
            <person name="Conradt J."/>
            <person name="Marquez M.C."/>
            <person name="Ventosa A."/>
            <person name="Maglia A."/>
            <person name="Peyton B.M."/>
            <person name="Pinkart H.C."/>
            <person name="Mormile M.R."/>
        </authorList>
    </citation>
    <scope>NUCLEOTIDE SEQUENCE [LARGE SCALE GENOMIC DNA]</scope>
    <source>
        <strain evidence="1 2">4CA</strain>
    </source>
</reference>
<accession>A0A063Y5D1</accession>
<dbReference type="EMBL" id="JMSZ01000015">
    <property type="protein sequence ID" value="KDE40889.1"/>
    <property type="molecule type" value="Genomic_DNA"/>
</dbReference>
<protein>
    <submittedName>
        <fullName evidence="1">Protein of avirulence locus ImpE</fullName>
    </submittedName>
</protein>
<dbReference type="SUPFAM" id="SSF144059">
    <property type="entry name" value="ImpE-like"/>
    <property type="match status" value="1"/>
</dbReference>
<keyword evidence="2" id="KW-1185">Reference proteome</keyword>
<gene>
    <name evidence="1" type="ORF">ADINL_0538</name>
</gene>
<name>A0A063Y5D1_9GAMM</name>
<evidence type="ECO:0000313" key="2">
    <source>
        <dbReference type="Proteomes" id="UP000027318"/>
    </source>
</evidence>
<sequence length="266" mass="30087">MKGMGSVLALFNQGSLERALSEAQLALKNKADDQELRFLLVQLYLLNNQYEKALTHLNLLDMAVAADMQKAFALHCYRQIAMALSSRKLFFNQRKLVEVDVSDVSEAALQRLLHRLTETSDVPDDEEVDVLSTPARVTLIDGRVLQGEWLDPDDLLRGFFECISPQGRYRLIPMNLLEKLLFESPDKPLDCLLQRVSVTWRTTGETETLLHLNHYPFVFEGVVNLNATDWDDQTLASGIVGIGQKVFCLDDEIIPVSQIMSVEFVC</sequence>
<dbReference type="Proteomes" id="UP000027318">
    <property type="component" value="Unassembled WGS sequence"/>
</dbReference>
<comment type="caution">
    <text evidence="1">The sequence shown here is derived from an EMBL/GenBank/DDBJ whole genome shotgun (WGS) entry which is preliminary data.</text>
</comment>
<proteinExistence type="predicted"/>
<evidence type="ECO:0000313" key="1">
    <source>
        <dbReference type="EMBL" id="KDE40889.1"/>
    </source>
</evidence>
<dbReference type="Pfam" id="PF07024">
    <property type="entry name" value="ImpE"/>
    <property type="match status" value="1"/>
</dbReference>